<evidence type="ECO:0000313" key="1">
    <source>
        <dbReference type="EMBL" id="KKL54234.1"/>
    </source>
</evidence>
<gene>
    <name evidence="1" type="ORF">LCGC14_2267430</name>
</gene>
<dbReference type="EMBL" id="LAZR01031270">
    <property type="protein sequence ID" value="KKL54234.1"/>
    <property type="molecule type" value="Genomic_DNA"/>
</dbReference>
<protein>
    <submittedName>
        <fullName evidence="1">Uncharacterized protein</fullName>
    </submittedName>
</protein>
<comment type="caution">
    <text evidence="1">The sequence shown here is derived from an EMBL/GenBank/DDBJ whole genome shotgun (WGS) entry which is preliminary data.</text>
</comment>
<sequence>DILDEWYLISELELIENNELLKKNIGNNRKLNRYYNKTAFDNEGKYNMDRYMELKEHIAIRST</sequence>
<feature type="non-terminal residue" evidence="1">
    <location>
        <position position="1"/>
    </location>
</feature>
<reference evidence="1" key="1">
    <citation type="journal article" date="2015" name="Nature">
        <title>Complex archaea that bridge the gap between prokaryotes and eukaryotes.</title>
        <authorList>
            <person name="Spang A."/>
            <person name="Saw J.H."/>
            <person name="Jorgensen S.L."/>
            <person name="Zaremba-Niedzwiedzka K."/>
            <person name="Martijn J."/>
            <person name="Lind A.E."/>
            <person name="van Eijk R."/>
            <person name="Schleper C."/>
            <person name="Guy L."/>
            <person name="Ettema T.J."/>
        </authorList>
    </citation>
    <scope>NUCLEOTIDE SEQUENCE</scope>
</reference>
<proteinExistence type="predicted"/>
<organism evidence="1">
    <name type="scientific">marine sediment metagenome</name>
    <dbReference type="NCBI Taxonomy" id="412755"/>
    <lineage>
        <taxon>unclassified sequences</taxon>
        <taxon>metagenomes</taxon>
        <taxon>ecological metagenomes</taxon>
    </lineage>
</organism>
<name>A0A0F9CY55_9ZZZZ</name>
<accession>A0A0F9CY55</accession>
<dbReference type="AlphaFoldDB" id="A0A0F9CY55"/>